<proteinExistence type="predicted"/>
<reference evidence="1" key="2">
    <citation type="submission" date="2016-05" db="EMBL/GenBank/DDBJ databases">
        <authorList>
            <person name="Lavstsen T."/>
            <person name="Jespersen J.S."/>
        </authorList>
    </citation>
    <scope>NUCLEOTIDE SEQUENCE [LARGE SCALE GENOMIC DNA]</scope>
</reference>
<evidence type="ECO:0000313" key="3">
    <source>
        <dbReference type="Proteomes" id="UP000078550"/>
    </source>
</evidence>
<evidence type="ECO:0000313" key="2">
    <source>
        <dbReference type="EMBL" id="SBT34515.1"/>
    </source>
</evidence>
<dbReference type="EMBL" id="FLRD01000063">
    <property type="protein sequence ID" value="SBT33990.1"/>
    <property type="molecule type" value="Genomic_DNA"/>
</dbReference>
<organism evidence="1 4">
    <name type="scientific">Plasmodium ovale wallikeri</name>
    <dbReference type="NCBI Taxonomy" id="864142"/>
    <lineage>
        <taxon>Eukaryota</taxon>
        <taxon>Sar</taxon>
        <taxon>Alveolata</taxon>
        <taxon>Apicomplexa</taxon>
        <taxon>Aconoidasida</taxon>
        <taxon>Haemosporida</taxon>
        <taxon>Plasmodiidae</taxon>
        <taxon>Plasmodium</taxon>
        <taxon>Plasmodium (Plasmodium)</taxon>
    </lineage>
</organism>
<dbReference type="Proteomes" id="UP000078550">
    <property type="component" value="Unassembled WGS sequence"/>
</dbReference>
<keyword evidence="4" id="KW-1185">Reference proteome</keyword>
<dbReference type="EMBL" id="FLRE01000080">
    <property type="protein sequence ID" value="SBT34515.1"/>
    <property type="molecule type" value="Genomic_DNA"/>
</dbReference>
<dbReference type="AlphaFoldDB" id="A0A1A8YQU4"/>
<accession>A0A1A8YQU4</accession>
<evidence type="ECO:0000313" key="4">
    <source>
        <dbReference type="Proteomes" id="UP000078555"/>
    </source>
</evidence>
<name>A0A1A8YQU4_PLAOA</name>
<gene>
    <name evidence="1" type="ORF">POVWA1_019880</name>
    <name evidence="2" type="ORF">POVWA2_020070</name>
</gene>
<protein>
    <submittedName>
        <fullName evidence="1">Uncharacterized protein</fullName>
    </submittedName>
</protein>
<reference evidence="3 4" key="1">
    <citation type="submission" date="2016-05" db="EMBL/GenBank/DDBJ databases">
        <authorList>
            <person name="Naeem Raeece"/>
        </authorList>
    </citation>
    <scope>NUCLEOTIDE SEQUENCE [LARGE SCALE GENOMIC DNA]</scope>
</reference>
<evidence type="ECO:0000313" key="1">
    <source>
        <dbReference type="EMBL" id="SBT33990.1"/>
    </source>
</evidence>
<dbReference type="Proteomes" id="UP000078555">
    <property type="component" value="Unassembled WGS sequence"/>
</dbReference>
<sequence length="121" mass="13979">MRTRVRVRFSSDRLHSRNKQFVCQKVHPLLQCSMPPCFSIDDSPCGCSKRKGVAGVQVPTHGDVYTNTWLGRIRHPREPPVLFSPLCDEKKLYIKKKKILNPKGNVHLLCCLKNKVFPLYF</sequence>